<sequence>MQIQHGDITFILQDEIPHVTIPFIDDIPVKGPISRYIQKDGLYETIPENTGIRRFIWEHLQNVNRIIQRIKHAGGTFSGPKSFICVPTAVIVGHRCTFEGRIPDKSRIEKIINWPL</sequence>
<name>A0A9P5YL35_9AGAR</name>
<reference evidence="1" key="1">
    <citation type="submission" date="2020-11" db="EMBL/GenBank/DDBJ databases">
        <authorList>
            <consortium name="DOE Joint Genome Institute"/>
            <person name="Ahrendt S."/>
            <person name="Riley R."/>
            <person name="Andreopoulos W."/>
            <person name="Labutti K."/>
            <person name="Pangilinan J."/>
            <person name="Ruiz-Duenas F.J."/>
            <person name="Barrasa J.M."/>
            <person name="Sanchez-Garcia M."/>
            <person name="Camarero S."/>
            <person name="Miyauchi S."/>
            <person name="Serrano A."/>
            <person name="Linde D."/>
            <person name="Babiker R."/>
            <person name="Drula E."/>
            <person name="Ayuso-Fernandez I."/>
            <person name="Pacheco R."/>
            <person name="Padilla G."/>
            <person name="Ferreira P."/>
            <person name="Barriuso J."/>
            <person name="Kellner H."/>
            <person name="Castanera R."/>
            <person name="Alfaro M."/>
            <person name="Ramirez L."/>
            <person name="Pisabarro A.G."/>
            <person name="Kuo A."/>
            <person name="Tritt A."/>
            <person name="Lipzen A."/>
            <person name="He G."/>
            <person name="Yan M."/>
            <person name="Ng V."/>
            <person name="Cullen D."/>
            <person name="Martin F."/>
            <person name="Rosso M.-N."/>
            <person name="Henrissat B."/>
            <person name="Hibbett D."/>
            <person name="Martinez A.T."/>
            <person name="Grigoriev I.V."/>
        </authorList>
    </citation>
    <scope>NUCLEOTIDE SEQUENCE</scope>
    <source>
        <strain evidence="1">CIRM-BRFM 674</strain>
    </source>
</reference>
<dbReference type="EMBL" id="MU155910">
    <property type="protein sequence ID" value="KAF9470610.1"/>
    <property type="molecule type" value="Genomic_DNA"/>
</dbReference>
<organism evidence="1 2">
    <name type="scientific">Pholiota conissans</name>
    <dbReference type="NCBI Taxonomy" id="109636"/>
    <lineage>
        <taxon>Eukaryota</taxon>
        <taxon>Fungi</taxon>
        <taxon>Dikarya</taxon>
        <taxon>Basidiomycota</taxon>
        <taxon>Agaricomycotina</taxon>
        <taxon>Agaricomycetes</taxon>
        <taxon>Agaricomycetidae</taxon>
        <taxon>Agaricales</taxon>
        <taxon>Agaricineae</taxon>
        <taxon>Strophariaceae</taxon>
        <taxon>Pholiota</taxon>
    </lineage>
</organism>
<dbReference type="Gene3D" id="3.30.70.270">
    <property type="match status" value="1"/>
</dbReference>
<protein>
    <submittedName>
        <fullName evidence="1">Uncharacterized protein</fullName>
    </submittedName>
</protein>
<keyword evidence="2" id="KW-1185">Reference proteome</keyword>
<evidence type="ECO:0000313" key="1">
    <source>
        <dbReference type="EMBL" id="KAF9470610.1"/>
    </source>
</evidence>
<accession>A0A9P5YL35</accession>
<proteinExistence type="predicted"/>
<dbReference type="Proteomes" id="UP000807469">
    <property type="component" value="Unassembled WGS sequence"/>
</dbReference>
<dbReference type="InterPro" id="IPR043128">
    <property type="entry name" value="Rev_trsase/Diguanyl_cyclase"/>
</dbReference>
<evidence type="ECO:0000313" key="2">
    <source>
        <dbReference type="Proteomes" id="UP000807469"/>
    </source>
</evidence>
<gene>
    <name evidence="1" type="ORF">BDN70DRAFT_821126</name>
</gene>
<dbReference type="AlphaFoldDB" id="A0A9P5YL35"/>
<feature type="non-terminal residue" evidence="1">
    <location>
        <position position="116"/>
    </location>
</feature>
<comment type="caution">
    <text evidence="1">The sequence shown here is derived from an EMBL/GenBank/DDBJ whole genome shotgun (WGS) entry which is preliminary data.</text>
</comment>
<dbReference type="OrthoDB" id="3186349at2759"/>